<accession>A0ABW9GWT0</accession>
<comment type="caution">
    <text evidence="1">The sequence shown here is derived from an EMBL/GenBank/DDBJ whole genome shotgun (WGS) entry which is preliminary data.</text>
</comment>
<gene>
    <name evidence="1" type="ORF">ACEUDJ_17205</name>
</gene>
<sequence length="86" mass="10040">MNQSIQFPDSAEWQAEQQRVHFPAQLMGGLIPCYISRHRLERLAGLSLVREDDILRAFDSLRFDIEEMVEKLIEEQEFGEDGAIYL</sequence>
<evidence type="ECO:0000313" key="1">
    <source>
        <dbReference type="EMBL" id="MFM4894588.1"/>
    </source>
</evidence>
<dbReference type="Proteomes" id="UP001630969">
    <property type="component" value="Unassembled WGS sequence"/>
</dbReference>
<proteinExistence type="predicted"/>
<dbReference type="RefSeq" id="WP_408791566.1">
    <property type="nucleotide sequence ID" value="NZ_JBGXBU010000009.1"/>
</dbReference>
<dbReference type="EMBL" id="JBGXBU010000009">
    <property type="protein sequence ID" value="MFM4894588.1"/>
    <property type="molecule type" value="Genomic_DNA"/>
</dbReference>
<name>A0ABW9GWT0_9GAMM</name>
<reference evidence="1 2" key="1">
    <citation type="submission" date="2024-09" db="EMBL/GenBank/DDBJ databases">
        <title>Aeromonas strains Genome sequencing and assembly.</title>
        <authorList>
            <person name="Hu X."/>
            <person name="Tang B."/>
        </authorList>
    </citation>
    <scope>NUCLEOTIDE SEQUENCE [LARGE SCALE GENOMIC DNA]</scope>
    <source>
        <strain evidence="1 2">NB23SCDHY001</strain>
    </source>
</reference>
<dbReference type="InterPro" id="IPR009962">
    <property type="entry name" value="DUF1488"/>
</dbReference>
<dbReference type="InterPro" id="IPR036692">
    <property type="entry name" value="Shew3726-like_sf"/>
</dbReference>
<dbReference type="Gene3D" id="3.30.160.140">
    <property type="entry name" value="Shew3726-like"/>
    <property type="match status" value="1"/>
</dbReference>
<dbReference type="GeneID" id="97221859"/>
<evidence type="ECO:0000313" key="2">
    <source>
        <dbReference type="Proteomes" id="UP001630969"/>
    </source>
</evidence>
<organism evidence="1 2">
    <name type="scientific">Aeromonas bivalvium</name>
    <dbReference type="NCBI Taxonomy" id="440079"/>
    <lineage>
        <taxon>Bacteria</taxon>
        <taxon>Pseudomonadati</taxon>
        <taxon>Pseudomonadota</taxon>
        <taxon>Gammaproteobacteria</taxon>
        <taxon>Aeromonadales</taxon>
        <taxon>Aeromonadaceae</taxon>
        <taxon>Aeromonas</taxon>
    </lineage>
</organism>
<protein>
    <submittedName>
        <fullName evidence="1">DUF1488 domain-containing protein</fullName>
    </submittedName>
</protein>
<dbReference type="Pfam" id="PF07369">
    <property type="entry name" value="DUF1488"/>
    <property type="match status" value="1"/>
</dbReference>
<dbReference type="SUPFAM" id="SSF160272">
    <property type="entry name" value="Shew3726-like"/>
    <property type="match status" value="1"/>
</dbReference>
<keyword evidence="2" id="KW-1185">Reference proteome</keyword>